<organism evidence="3 4">
    <name type="scientific">Candidatus Harrisonbacteria bacterium RIFCSPHIGHO2_02_FULL_42_16</name>
    <dbReference type="NCBI Taxonomy" id="1798404"/>
    <lineage>
        <taxon>Bacteria</taxon>
        <taxon>Candidatus Harrisoniibacteriota</taxon>
    </lineage>
</organism>
<comment type="caution">
    <text evidence="3">The sequence shown here is derived from an EMBL/GenBank/DDBJ whole genome shotgun (WGS) entry which is preliminary data.</text>
</comment>
<name>A0A1G1ZHD5_9BACT</name>
<protein>
    <recommendedName>
        <fullName evidence="2">Prokaryotic-type class I peptide chain release factors domain-containing protein</fullName>
    </recommendedName>
</protein>
<feature type="region of interest" description="Disordered" evidence="1">
    <location>
        <begin position="93"/>
        <end position="132"/>
    </location>
</feature>
<evidence type="ECO:0000256" key="1">
    <source>
        <dbReference type="SAM" id="MobiDB-lite"/>
    </source>
</evidence>
<dbReference type="InterPro" id="IPR000352">
    <property type="entry name" value="Pep_chain_release_fac_I"/>
</dbReference>
<dbReference type="GO" id="GO:0043022">
    <property type="term" value="F:ribosome binding"/>
    <property type="evidence" value="ECO:0007669"/>
    <property type="project" value="TreeGrafter"/>
</dbReference>
<evidence type="ECO:0000313" key="3">
    <source>
        <dbReference type="EMBL" id="OGY63993.1"/>
    </source>
</evidence>
<dbReference type="EMBL" id="MHJG01000011">
    <property type="protein sequence ID" value="OGY63993.1"/>
    <property type="molecule type" value="Genomic_DNA"/>
</dbReference>
<dbReference type="Gene3D" id="3.30.160.20">
    <property type="match status" value="1"/>
</dbReference>
<dbReference type="Proteomes" id="UP000177960">
    <property type="component" value="Unassembled WGS sequence"/>
</dbReference>
<reference evidence="3 4" key="1">
    <citation type="journal article" date="2016" name="Nat. Commun.">
        <title>Thousands of microbial genomes shed light on interconnected biogeochemical processes in an aquifer system.</title>
        <authorList>
            <person name="Anantharaman K."/>
            <person name="Brown C.T."/>
            <person name="Hug L.A."/>
            <person name="Sharon I."/>
            <person name="Castelle C.J."/>
            <person name="Probst A.J."/>
            <person name="Thomas B.C."/>
            <person name="Singh A."/>
            <person name="Wilkins M.J."/>
            <person name="Karaoz U."/>
            <person name="Brodie E.L."/>
            <person name="Williams K.H."/>
            <person name="Hubbard S.S."/>
            <person name="Banfield J.F."/>
        </authorList>
    </citation>
    <scope>NUCLEOTIDE SEQUENCE [LARGE SCALE GENOMIC DNA]</scope>
</reference>
<feature type="compositionally biased region" description="Basic residues" evidence="1">
    <location>
        <begin position="120"/>
        <end position="132"/>
    </location>
</feature>
<evidence type="ECO:0000313" key="4">
    <source>
        <dbReference type="Proteomes" id="UP000177960"/>
    </source>
</evidence>
<accession>A0A1G1ZHD5</accession>
<dbReference type="Pfam" id="PF00472">
    <property type="entry name" value="RF-1"/>
    <property type="match status" value="1"/>
</dbReference>
<proteinExistence type="predicted"/>
<feature type="domain" description="Prokaryotic-type class I peptide chain release factors" evidence="2">
    <location>
        <begin position="3"/>
        <end position="131"/>
    </location>
</feature>
<feature type="compositionally biased region" description="Basic residues" evidence="1">
    <location>
        <begin position="101"/>
        <end position="112"/>
    </location>
</feature>
<dbReference type="GO" id="GO:0004045">
    <property type="term" value="F:peptidyl-tRNA hydrolase activity"/>
    <property type="evidence" value="ECO:0007669"/>
    <property type="project" value="TreeGrafter"/>
</dbReference>
<gene>
    <name evidence="3" type="ORF">A3B92_04140</name>
</gene>
<dbReference type="GO" id="GO:0003747">
    <property type="term" value="F:translation release factor activity"/>
    <property type="evidence" value="ECO:0007669"/>
    <property type="project" value="InterPro"/>
</dbReference>
<dbReference type="SUPFAM" id="SSF110916">
    <property type="entry name" value="Peptidyl-tRNA hydrolase domain-like"/>
    <property type="match status" value="1"/>
</dbReference>
<dbReference type="PANTHER" id="PTHR47814">
    <property type="entry name" value="PEPTIDYL-TRNA HYDROLASE ARFB"/>
    <property type="match status" value="1"/>
</dbReference>
<dbReference type="PANTHER" id="PTHR47814:SF1">
    <property type="entry name" value="PEPTIDYL-TRNA HYDROLASE ARFB"/>
    <property type="match status" value="1"/>
</dbReference>
<dbReference type="STRING" id="1798404.A3B92_04140"/>
<dbReference type="GO" id="GO:0072344">
    <property type="term" value="P:rescue of stalled ribosome"/>
    <property type="evidence" value="ECO:0007669"/>
    <property type="project" value="TreeGrafter"/>
</dbReference>
<evidence type="ECO:0000259" key="2">
    <source>
        <dbReference type="Pfam" id="PF00472"/>
    </source>
</evidence>
<sequence>MFRIPESELKFTFSRSSGAGGQNVNKVESKATIRWDFRQSLVLSEEQKQRLEEKLENRLNALCELQISSQKNRFQSRNRIAAVGIMNQLVNAALKTEPKRKPTKTPRRIKEKRLKEKQHQSKKKESRRVKDY</sequence>
<dbReference type="AlphaFoldDB" id="A0A1G1ZHD5"/>
<dbReference type="NCBIfam" id="NF006718">
    <property type="entry name" value="PRK09256.1"/>
    <property type="match status" value="1"/>
</dbReference>